<feature type="region of interest" description="Disordered" evidence="1">
    <location>
        <begin position="402"/>
        <end position="531"/>
    </location>
</feature>
<organism evidence="3 4">
    <name type="scientific">Heliocybe sulcata</name>
    <dbReference type="NCBI Taxonomy" id="5364"/>
    <lineage>
        <taxon>Eukaryota</taxon>
        <taxon>Fungi</taxon>
        <taxon>Dikarya</taxon>
        <taxon>Basidiomycota</taxon>
        <taxon>Agaricomycotina</taxon>
        <taxon>Agaricomycetes</taxon>
        <taxon>Gloeophyllales</taxon>
        <taxon>Gloeophyllaceae</taxon>
        <taxon>Heliocybe</taxon>
    </lineage>
</organism>
<accession>A0A5C3MUZ7</accession>
<feature type="compositionally biased region" description="Basic and acidic residues" evidence="1">
    <location>
        <begin position="448"/>
        <end position="463"/>
    </location>
</feature>
<feature type="transmembrane region" description="Helical" evidence="2">
    <location>
        <begin position="109"/>
        <end position="130"/>
    </location>
</feature>
<evidence type="ECO:0000313" key="3">
    <source>
        <dbReference type="EMBL" id="TFK48645.1"/>
    </source>
</evidence>
<dbReference type="AlphaFoldDB" id="A0A5C3MUZ7"/>
<feature type="transmembrane region" description="Helical" evidence="2">
    <location>
        <begin position="74"/>
        <end position="103"/>
    </location>
</feature>
<feature type="transmembrane region" description="Helical" evidence="2">
    <location>
        <begin position="23"/>
        <end position="45"/>
    </location>
</feature>
<evidence type="ECO:0000256" key="1">
    <source>
        <dbReference type="SAM" id="MobiDB-lite"/>
    </source>
</evidence>
<feature type="transmembrane region" description="Helical" evidence="2">
    <location>
        <begin position="164"/>
        <end position="183"/>
    </location>
</feature>
<protein>
    <recommendedName>
        <fullName evidence="5">DUF4203 domain-containing protein</fullName>
    </recommendedName>
</protein>
<dbReference type="EMBL" id="ML213518">
    <property type="protein sequence ID" value="TFK48645.1"/>
    <property type="molecule type" value="Genomic_DNA"/>
</dbReference>
<evidence type="ECO:0000313" key="4">
    <source>
        <dbReference type="Proteomes" id="UP000305948"/>
    </source>
</evidence>
<feature type="region of interest" description="Disordered" evidence="1">
    <location>
        <begin position="545"/>
        <end position="574"/>
    </location>
</feature>
<sequence length="590" mass="64241">MSTANSTESSTLVSLLPTTSYTLAYALPLLFISFLLTYAGAFLTLDRTRTFAPRADAMDVKMPAAYIPDKKSRFVWLLEGGLGGLASGYAFGAHCATFFALLIPNVSSYAVLSYKSFLAVWLLSAIAMTLLAGRWKYAALVLSGISGGVTLALSFSVIVHPSLLTRIVLPCIFIPLITVPILLPFPRVQHSSLRIACSSTGAFGLVVSIALLTGVAPWANVWERLWVSDGAGWGVGKEKGLSAGYCLFLTTGVAMDWLLKRQFGENPDQKWDSYLANYTKYLPNANDRAGYFQPLQSAWSKWFPSHGEDKDPLFSHTAPDHISFADSMSKRDIPLPPYSPGPVPGKLHKARSISFMDPKSQDGAFEYERRPAFLRKASSKKSIGTGKRSREAIKFRPLAVEELSSDSEDEHEQGYFDLKSQPRPKGFVPKKTASTGSGRTAVEETDVEKERRTIGKALGKDAPEYSDYEEDVTVSAEKERLARENERRQPGWSPEFIRRASLNSSGSGSGSKRSESTAVGTPAPAGAVPMTPSLIKALDRISAAQQAVYGPSGPSTPVADEGLPSSQPDKGARWETFWRDVKAKAGQEVR</sequence>
<dbReference type="Proteomes" id="UP000305948">
    <property type="component" value="Unassembled WGS sequence"/>
</dbReference>
<name>A0A5C3MUZ7_9AGAM</name>
<keyword evidence="2" id="KW-0812">Transmembrane</keyword>
<feature type="transmembrane region" description="Helical" evidence="2">
    <location>
        <begin position="137"/>
        <end position="158"/>
    </location>
</feature>
<keyword evidence="2" id="KW-0472">Membrane</keyword>
<keyword evidence="2" id="KW-1133">Transmembrane helix</keyword>
<gene>
    <name evidence="3" type="ORF">OE88DRAFT_1810084</name>
</gene>
<proteinExistence type="predicted"/>
<reference evidence="3 4" key="1">
    <citation type="journal article" date="2019" name="Nat. Ecol. Evol.">
        <title>Megaphylogeny resolves global patterns of mushroom evolution.</title>
        <authorList>
            <person name="Varga T."/>
            <person name="Krizsan K."/>
            <person name="Foldi C."/>
            <person name="Dima B."/>
            <person name="Sanchez-Garcia M."/>
            <person name="Sanchez-Ramirez S."/>
            <person name="Szollosi G.J."/>
            <person name="Szarkandi J.G."/>
            <person name="Papp V."/>
            <person name="Albert L."/>
            <person name="Andreopoulos W."/>
            <person name="Angelini C."/>
            <person name="Antonin V."/>
            <person name="Barry K.W."/>
            <person name="Bougher N.L."/>
            <person name="Buchanan P."/>
            <person name="Buyck B."/>
            <person name="Bense V."/>
            <person name="Catcheside P."/>
            <person name="Chovatia M."/>
            <person name="Cooper J."/>
            <person name="Damon W."/>
            <person name="Desjardin D."/>
            <person name="Finy P."/>
            <person name="Geml J."/>
            <person name="Haridas S."/>
            <person name="Hughes K."/>
            <person name="Justo A."/>
            <person name="Karasinski D."/>
            <person name="Kautmanova I."/>
            <person name="Kiss B."/>
            <person name="Kocsube S."/>
            <person name="Kotiranta H."/>
            <person name="LaButti K.M."/>
            <person name="Lechner B.E."/>
            <person name="Liimatainen K."/>
            <person name="Lipzen A."/>
            <person name="Lukacs Z."/>
            <person name="Mihaltcheva S."/>
            <person name="Morgado L.N."/>
            <person name="Niskanen T."/>
            <person name="Noordeloos M.E."/>
            <person name="Ohm R.A."/>
            <person name="Ortiz-Santana B."/>
            <person name="Ovrebo C."/>
            <person name="Racz N."/>
            <person name="Riley R."/>
            <person name="Savchenko A."/>
            <person name="Shiryaev A."/>
            <person name="Soop K."/>
            <person name="Spirin V."/>
            <person name="Szebenyi C."/>
            <person name="Tomsovsky M."/>
            <person name="Tulloss R.E."/>
            <person name="Uehling J."/>
            <person name="Grigoriev I.V."/>
            <person name="Vagvolgyi C."/>
            <person name="Papp T."/>
            <person name="Martin F.M."/>
            <person name="Miettinen O."/>
            <person name="Hibbett D.S."/>
            <person name="Nagy L.G."/>
        </authorList>
    </citation>
    <scope>NUCLEOTIDE SEQUENCE [LARGE SCALE GENOMIC DNA]</scope>
    <source>
        <strain evidence="3 4">OMC1185</strain>
    </source>
</reference>
<evidence type="ECO:0000256" key="2">
    <source>
        <dbReference type="SAM" id="Phobius"/>
    </source>
</evidence>
<evidence type="ECO:0008006" key="5">
    <source>
        <dbReference type="Google" id="ProtNLM"/>
    </source>
</evidence>
<keyword evidence="4" id="KW-1185">Reference proteome</keyword>
<dbReference type="STRING" id="5364.A0A5C3MUZ7"/>
<feature type="compositionally biased region" description="Low complexity" evidence="1">
    <location>
        <begin position="516"/>
        <end position="531"/>
    </location>
</feature>
<dbReference type="OrthoDB" id="3364886at2759"/>
<feature type="compositionally biased region" description="Basic and acidic residues" evidence="1">
    <location>
        <begin position="476"/>
        <end position="489"/>
    </location>
</feature>
<feature type="transmembrane region" description="Helical" evidence="2">
    <location>
        <begin position="195"/>
        <end position="220"/>
    </location>
</feature>